<sequence>MMLCTPYVKLSKLSTIILHSKKQMSSGNKLTLEPNHCSNLSQRTKLPLLINTGMLMQHF</sequence>
<dbReference type="InParanoid" id="A0A0C3C8E4"/>
<name>A0A0C3C8E4_PILCF</name>
<organism evidence="1 2">
    <name type="scientific">Piloderma croceum (strain F 1598)</name>
    <dbReference type="NCBI Taxonomy" id="765440"/>
    <lineage>
        <taxon>Eukaryota</taxon>
        <taxon>Fungi</taxon>
        <taxon>Dikarya</taxon>
        <taxon>Basidiomycota</taxon>
        <taxon>Agaricomycotina</taxon>
        <taxon>Agaricomycetes</taxon>
        <taxon>Agaricomycetidae</taxon>
        <taxon>Atheliales</taxon>
        <taxon>Atheliaceae</taxon>
        <taxon>Piloderma</taxon>
    </lineage>
</organism>
<dbReference type="AlphaFoldDB" id="A0A0C3C8E4"/>
<proteinExistence type="predicted"/>
<evidence type="ECO:0000313" key="1">
    <source>
        <dbReference type="EMBL" id="KIM85982.1"/>
    </source>
</evidence>
<reference evidence="1 2" key="1">
    <citation type="submission" date="2014-04" db="EMBL/GenBank/DDBJ databases">
        <authorList>
            <consortium name="DOE Joint Genome Institute"/>
            <person name="Kuo A."/>
            <person name="Tarkka M."/>
            <person name="Buscot F."/>
            <person name="Kohler A."/>
            <person name="Nagy L.G."/>
            <person name="Floudas D."/>
            <person name="Copeland A."/>
            <person name="Barry K.W."/>
            <person name="Cichocki N."/>
            <person name="Veneault-Fourrey C."/>
            <person name="LaButti K."/>
            <person name="Lindquist E.A."/>
            <person name="Lipzen A."/>
            <person name="Lundell T."/>
            <person name="Morin E."/>
            <person name="Murat C."/>
            <person name="Sun H."/>
            <person name="Tunlid A."/>
            <person name="Henrissat B."/>
            <person name="Grigoriev I.V."/>
            <person name="Hibbett D.S."/>
            <person name="Martin F."/>
            <person name="Nordberg H.P."/>
            <person name="Cantor M.N."/>
            <person name="Hua S.X."/>
        </authorList>
    </citation>
    <scope>NUCLEOTIDE SEQUENCE [LARGE SCALE GENOMIC DNA]</scope>
    <source>
        <strain evidence="1 2">F 1598</strain>
    </source>
</reference>
<dbReference type="Proteomes" id="UP000054166">
    <property type="component" value="Unassembled WGS sequence"/>
</dbReference>
<dbReference type="HOGENOM" id="CLU_2961635_0_0_1"/>
<reference evidence="2" key="2">
    <citation type="submission" date="2015-01" db="EMBL/GenBank/DDBJ databases">
        <title>Evolutionary Origins and Diversification of the Mycorrhizal Mutualists.</title>
        <authorList>
            <consortium name="DOE Joint Genome Institute"/>
            <consortium name="Mycorrhizal Genomics Consortium"/>
            <person name="Kohler A."/>
            <person name="Kuo A."/>
            <person name="Nagy L.G."/>
            <person name="Floudas D."/>
            <person name="Copeland A."/>
            <person name="Barry K.W."/>
            <person name="Cichocki N."/>
            <person name="Veneault-Fourrey C."/>
            <person name="LaButti K."/>
            <person name="Lindquist E.A."/>
            <person name="Lipzen A."/>
            <person name="Lundell T."/>
            <person name="Morin E."/>
            <person name="Murat C."/>
            <person name="Riley R."/>
            <person name="Ohm R."/>
            <person name="Sun H."/>
            <person name="Tunlid A."/>
            <person name="Henrissat B."/>
            <person name="Grigoriev I.V."/>
            <person name="Hibbett D.S."/>
            <person name="Martin F."/>
        </authorList>
    </citation>
    <scope>NUCLEOTIDE SEQUENCE [LARGE SCALE GENOMIC DNA]</scope>
    <source>
        <strain evidence="2">F 1598</strain>
    </source>
</reference>
<gene>
    <name evidence="1" type="ORF">PILCRDRAFT_776041</name>
</gene>
<evidence type="ECO:0000313" key="2">
    <source>
        <dbReference type="Proteomes" id="UP000054166"/>
    </source>
</evidence>
<protein>
    <submittedName>
        <fullName evidence="1">Uncharacterized protein</fullName>
    </submittedName>
</protein>
<accession>A0A0C3C8E4</accession>
<dbReference type="EMBL" id="KN832983">
    <property type="protein sequence ID" value="KIM85982.1"/>
    <property type="molecule type" value="Genomic_DNA"/>
</dbReference>
<keyword evidence="2" id="KW-1185">Reference proteome</keyword>